<protein>
    <submittedName>
        <fullName evidence="2">Uncharacterized protein</fullName>
    </submittedName>
</protein>
<dbReference type="EMBL" id="CADCTW010000138">
    <property type="protein sequence ID" value="CAA9340098.1"/>
    <property type="molecule type" value="Genomic_DNA"/>
</dbReference>
<organism evidence="2">
    <name type="scientific">uncultured Gemmatimonadota bacterium</name>
    <dbReference type="NCBI Taxonomy" id="203437"/>
    <lineage>
        <taxon>Bacteria</taxon>
        <taxon>Pseudomonadati</taxon>
        <taxon>Gemmatimonadota</taxon>
        <taxon>environmental samples</taxon>
    </lineage>
</organism>
<name>A0A6J4LS58_9BACT</name>
<feature type="compositionally biased region" description="Basic and acidic residues" evidence="1">
    <location>
        <begin position="50"/>
        <end position="61"/>
    </location>
</feature>
<feature type="non-terminal residue" evidence="2">
    <location>
        <position position="76"/>
    </location>
</feature>
<feature type="region of interest" description="Disordered" evidence="1">
    <location>
        <begin position="1"/>
        <end position="76"/>
    </location>
</feature>
<evidence type="ECO:0000256" key="1">
    <source>
        <dbReference type="SAM" id="MobiDB-lite"/>
    </source>
</evidence>
<dbReference type="AlphaFoldDB" id="A0A6J4LS58"/>
<sequence length="76" mass="8473">DHRREDRRHPGCHPPRPPRRRRRRGVRRVRRRPGRGAAPPGGRLQLVPHIDPHGEAGDRAAHQAGDPRGARGTGGL</sequence>
<feature type="non-terminal residue" evidence="2">
    <location>
        <position position="1"/>
    </location>
</feature>
<proteinExistence type="predicted"/>
<evidence type="ECO:0000313" key="2">
    <source>
        <dbReference type="EMBL" id="CAA9340098.1"/>
    </source>
</evidence>
<gene>
    <name evidence="2" type="ORF">AVDCRST_MAG68-2962</name>
</gene>
<reference evidence="2" key="1">
    <citation type="submission" date="2020-02" db="EMBL/GenBank/DDBJ databases">
        <authorList>
            <person name="Meier V. D."/>
        </authorList>
    </citation>
    <scope>NUCLEOTIDE SEQUENCE</scope>
    <source>
        <strain evidence="2">AVDCRST_MAG68</strain>
    </source>
</reference>
<accession>A0A6J4LS58</accession>
<feature type="compositionally biased region" description="Basic residues" evidence="1">
    <location>
        <begin position="16"/>
        <end position="34"/>
    </location>
</feature>